<dbReference type="NCBIfam" id="TIGR02170">
    <property type="entry name" value="thyX"/>
    <property type="match status" value="1"/>
</dbReference>
<dbReference type="EC" id="2.1.1.148" evidence="1"/>
<name>A0ABT6N8C4_9FIRM</name>
<dbReference type="RefSeq" id="WP_281092462.1">
    <property type="nucleotide sequence ID" value="NZ_JARYZI010000001.1"/>
</dbReference>
<dbReference type="EMBL" id="JARYZI010000001">
    <property type="protein sequence ID" value="MDH8676664.1"/>
    <property type="molecule type" value="Genomic_DNA"/>
</dbReference>
<sequence length="230" mass="26242">MKKVLGNGYVRLVDVMGSDLSVVNSARVSYNKATNELRPEDEKLINFLARNDHTSPFRHATLQFEVYAPLMCARQWWKYLIGSSHQDPFTAWNESSRRYVTEEIEFYLPASDAWRSKPENSKQGSGPCLDEKIGGEALNRLLKQIDYGMENYNWAIENGVATEQARLFIPSAYGLMVRWYWTASLQGVAHFLAQRTDGHAQSEIREYANAVKELATERFPVSIAALLQNL</sequence>
<accession>A0ABT6N8C4</accession>
<evidence type="ECO:0000256" key="1">
    <source>
        <dbReference type="NCBIfam" id="TIGR02170"/>
    </source>
</evidence>
<gene>
    <name evidence="2" type="primary">thyX</name>
    <name evidence="2" type="ORF">QE109_00825</name>
</gene>
<dbReference type="Pfam" id="PF02511">
    <property type="entry name" value="Thy1"/>
    <property type="match status" value="1"/>
</dbReference>
<evidence type="ECO:0000313" key="3">
    <source>
        <dbReference type="Proteomes" id="UP001158045"/>
    </source>
</evidence>
<proteinExistence type="predicted"/>
<protein>
    <recommendedName>
        <fullName evidence="1">FAD-dependent thymidylate synthase</fullName>
        <ecNumber evidence="1">2.1.1.148</ecNumber>
    </recommendedName>
</protein>
<dbReference type="GO" id="GO:0050797">
    <property type="term" value="F:thymidylate synthase (FAD) activity"/>
    <property type="evidence" value="ECO:0007669"/>
    <property type="project" value="UniProtKB-EC"/>
</dbReference>
<dbReference type="PANTHER" id="PTHR34934:SF1">
    <property type="entry name" value="FLAVIN-DEPENDENT THYMIDYLATE SYNTHASE"/>
    <property type="match status" value="1"/>
</dbReference>
<keyword evidence="2" id="KW-0808">Transferase</keyword>
<dbReference type="CDD" id="cd20175">
    <property type="entry name" value="ThyX"/>
    <property type="match status" value="1"/>
</dbReference>
<dbReference type="PANTHER" id="PTHR34934">
    <property type="entry name" value="FLAVIN-DEPENDENT THYMIDYLATE SYNTHASE"/>
    <property type="match status" value="1"/>
</dbReference>
<dbReference type="GO" id="GO:0032259">
    <property type="term" value="P:methylation"/>
    <property type="evidence" value="ECO:0007669"/>
    <property type="project" value="UniProtKB-KW"/>
</dbReference>
<keyword evidence="3" id="KW-1185">Reference proteome</keyword>
<organism evidence="2 3">
    <name type="scientific">Fusibacter bizertensis</name>
    <dbReference type="NCBI Taxonomy" id="1488331"/>
    <lineage>
        <taxon>Bacteria</taxon>
        <taxon>Bacillati</taxon>
        <taxon>Bacillota</taxon>
        <taxon>Clostridia</taxon>
        <taxon>Eubacteriales</taxon>
        <taxon>Eubacteriales Family XII. Incertae Sedis</taxon>
        <taxon>Fusibacter</taxon>
    </lineage>
</organism>
<keyword evidence="2" id="KW-0489">Methyltransferase</keyword>
<dbReference type="SUPFAM" id="SSF69796">
    <property type="entry name" value="Thymidylate synthase-complementing protein Thy1"/>
    <property type="match status" value="1"/>
</dbReference>
<reference evidence="2 3" key="1">
    <citation type="submission" date="2023-04" db="EMBL/GenBank/DDBJ databases">
        <title>Fusibacter bizertensis strain WBS, isolated from littoral bottom sediments of the Arctic seas - biochemical and genomic analysis.</title>
        <authorList>
            <person name="Brioukhanov A.L."/>
        </authorList>
    </citation>
    <scope>NUCLEOTIDE SEQUENCE [LARGE SCALE GENOMIC DNA]</scope>
    <source>
        <strain evidence="2 3">WBS</strain>
    </source>
</reference>
<dbReference type="PROSITE" id="PS51331">
    <property type="entry name" value="THYX"/>
    <property type="match status" value="1"/>
</dbReference>
<comment type="caution">
    <text evidence="2">The sequence shown here is derived from an EMBL/GenBank/DDBJ whole genome shotgun (WGS) entry which is preliminary data.</text>
</comment>
<dbReference type="Proteomes" id="UP001158045">
    <property type="component" value="Unassembled WGS sequence"/>
</dbReference>
<dbReference type="Gene3D" id="3.30.1360.170">
    <property type="match status" value="1"/>
</dbReference>
<evidence type="ECO:0000313" key="2">
    <source>
        <dbReference type="EMBL" id="MDH8676664.1"/>
    </source>
</evidence>
<dbReference type="InterPro" id="IPR003669">
    <property type="entry name" value="Thymidylate_synthase_ThyX"/>
</dbReference>
<dbReference type="InterPro" id="IPR036098">
    <property type="entry name" value="Thymidylate_synthase_ThyX_sf"/>
</dbReference>